<dbReference type="STRING" id="44252.DJ90_3425"/>
<evidence type="ECO:0000313" key="4">
    <source>
        <dbReference type="EMBL" id="KFN07967.1"/>
    </source>
</evidence>
<evidence type="ECO:0000313" key="5">
    <source>
        <dbReference type="Proteomes" id="UP000029278"/>
    </source>
</evidence>
<dbReference type="InterPro" id="IPR048447">
    <property type="entry name" value="DUF1980_C"/>
</dbReference>
<dbReference type="HOGENOM" id="CLU_070027_1_0_9"/>
<accession>A0A090ZBE3</accession>
<dbReference type="EMBL" id="JMQA01000030">
    <property type="protein sequence ID" value="KFN07967.1"/>
    <property type="molecule type" value="Genomic_DNA"/>
</dbReference>
<evidence type="ECO:0000259" key="2">
    <source>
        <dbReference type="Pfam" id="PF09323"/>
    </source>
</evidence>
<feature type="transmembrane region" description="Helical" evidence="1">
    <location>
        <begin position="87"/>
        <end position="104"/>
    </location>
</feature>
<protein>
    <recommendedName>
        <fullName evidence="6">TIGR03943 family protein</fullName>
    </recommendedName>
</protein>
<dbReference type="Pfam" id="PF09323">
    <property type="entry name" value="DUF1980"/>
    <property type="match status" value="1"/>
</dbReference>
<dbReference type="PANTHER" id="PTHR40047:SF1">
    <property type="entry name" value="UPF0703 PROTEIN YCGQ"/>
    <property type="match status" value="1"/>
</dbReference>
<dbReference type="OrthoDB" id="9770408at2"/>
<dbReference type="GeneID" id="77008848"/>
<keyword evidence="1" id="KW-1133">Transmembrane helix</keyword>
<dbReference type="InterPro" id="IPR015402">
    <property type="entry name" value="DUF1980"/>
</dbReference>
<dbReference type="NCBIfam" id="TIGR03943">
    <property type="entry name" value="TIGR03943 family putative permease subunit"/>
    <property type="match status" value="1"/>
</dbReference>
<feature type="domain" description="DUF1980" evidence="2">
    <location>
        <begin position="14"/>
        <end position="118"/>
    </location>
</feature>
<keyword evidence="1" id="KW-0812">Transmembrane</keyword>
<gene>
    <name evidence="4" type="ORF">DJ90_3425</name>
</gene>
<reference evidence="4 5" key="1">
    <citation type="submission" date="2014-04" db="EMBL/GenBank/DDBJ databases">
        <authorList>
            <person name="Bishop-Lilly K.A."/>
            <person name="Broomall S.M."/>
            <person name="Chain P.S."/>
            <person name="Chertkov O."/>
            <person name="Coyne S.R."/>
            <person name="Daligault H.E."/>
            <person name="Davenport K.W."/>
            <person name="Erkkila T."/>
            <person name="Frey K.G."/>
            <person name="Gibbons H.S."/>
            <person name="Gu W."/>
            <person name="Jaissle J."/>
            <person name="Johnson S.L."/>
            <person name="Koroleva G.I."/>
            <person name="Ladner J.T."/>
            <person name="Lo C.-C."/>
            <person name="Minogue T.D."/>
            <person name="Munk C."/>
            <person name="Palacios G.F."/>
            <person name="Redden C.L."/>
            <person name="Rosenzweig C.N."/>
            <person name="Scholz M.B."/>
            <person name="Teshima H."/>
            <person name="Xu Y."/>
        </authorList>
    </citation>
    <scope>NUCLEOTIDE SEQUENCE [LARGE SCALE GENOMIC DNA]</scope>
    <source>
        <strain evidence="4 5">8244</strain>
    </source>
</reference>
<dbReference type="Proteomes" id="UP000029278">
    <property type="component" value="Unassembled WGS sequence"/>
</dbReference>
<evidence type="ECO:0000256" key="1">
    <source>
        <dbReference type="SAM" id="Phobius"/>
    </source>
</evidence>
<evidence type="ECO:0008006" key="6">
    <source>
        <dbReference type="Google" id="ProtNLM"/>
    </source>
</evidence>
<dbReference type="AlphaFoldDB" id="A0A090ZBE3"/>
<dbReference type="Pfam" id="PF21537">
    <property type="entry name" value="DUF1980_C"/>
    <property type="match status" value="1"/>
</dbReference>
<evidence type="ECO:0000259" key="3">
    <source>
        <dbReference type="Pfam" id="PF21537"/>
    </source>
</evidence>
<name>A0A090ZBE3_PAEMA</name>
<dbReference type="PATRIC" id="fig|44252.3.peg.3560"/>
<feature type="domain" description="DUF1980" evidence="3">
    <location>
        <begin position="138"/>
        <end position="271"/>
    </location>
</feature>
<comment type="caution">
    <text evidence="4">The sequence shown here is derived from an EMBL/GenBank/DDBJ whole genome shotgun (WGS) entry which is preliminary data.</text>
</comment>
<keyword evidence="1" id="KW-0472">Membrane</keyword>
<keyword evidence="5" id="KW-1185">Reference proteome</keyword>
<organism evidence="4 5">
    <name type="scientific">Paenibacillus macerans</name>
    <name type="common">Bacillus macerans</name>
    <dbReference type="NCBI Taxonomy" id="44252"/>
    <lineage>
        <taxon>Bacteria</taxon>
        <taxon>Bacillati</taxon>
        <taxon>Bacillota</taxon>
        <taxon>Bacilli</taxon>
        <taxon>Bacillales</taxon>
        <taxon>Paenibacillaceae</taxon>
        <taxon>Paenibacillus</taxon>
    </lineage>
</organism>
<feature type="transmembrane region" description="Helical" evidence="1">
    <location>
        <begin position="12"/>
        <end position="33"/>
    </location>
</feature>
<dbReference type="PANTHER" id="PTHR40047">
    <property type="entry name" value="UPF0703 PROTEIN YCGQ"/>
    <property type="match status" value="1"/>
</dbReference>
<proteinExistence type="predicted"/>
<feature type="transmembrane region" description="Helical" evidence="1">
    <location>
        <begin position="45"/>
        <end position="66"/>
    </location>
</feature>
<dbReference type="InterPro" id="IPR048493">
    <property type="entry name" value="DUF1980_N"/>
</dbReference>
<dbReference type="RefSeq" id="WP_036625006.1">
    <property type="nucleotide sequence ID" value="NZ_BGML01000001.1"/>
</dbReference>
<dbReference type="InterPro" id="IPR052955">
    <property type="entry name" value="UPF0703_membrane_permease"/>
</dbReference>
<sequence>MNHPRVIRAHYFARSLILLGFALFIAHLSKAGALKYYIAPSMEPYIRYCPIALVLMAVALAYQALFQKAAVLCDCERPLSASSWKNAAVYGLFLLPLLLGALLPDQALGSFAAAKRGMSLTSPLSAAEQLEATFKAPDPYNAEFAELAKRLYPEEIIEIRPEIFSETVGAIELFQDQFRGKKVKLSGFVYQAPNAHEFILGRFLVMCCTADAAPFGVVVTSAEPLRNIRADAWLEVEGTIEPQIRQGKNIITVAAEQIKEIPRPDTPYVYPSGDSVKVWESGQDE</sequence>